<dbReference type="InterPro" id="IPR016181">
    <property type="entry name" value="Acyl_CoA_acyltransferase"/>
</dbReference>
<evidence type="ECO:0000313" key="2">
    <source>
        <dbReference type="EMBL" id="ADI73614.1"/>
    </source>
</evidence>
<dbReference type="HOGENOM" id="CLU_1131626_0_0_2"/>
<keyword evidence="2" id="KW-0808">Transferase</keyword>
<proteinExistence type="predicted"/>
<dbReference type="OrthoDB" id="124406at2157"/>
<sequence length="235" mass="26816">MDGFKILYRTGNVVYAVPESSNSIDKLKINVDVNGFNYFRNRFATPYRFFLKSSIDSGHIIVVAFSIPNVLVGFTRFEYTNQCCLLRSIEINSSYRQKGIGKTLLSAALQYLLGSCIVTKPDNERAQNFFKKLGFIRANHLSGFEKDFDKYLVLPSPKAVNLFGEVAKTYPRIVFPELIKLYEDLQFRLSRGKPVNSDSLDELKKLLDEYGSLLDKNNLARMNHLLSDIKKADNT</sequence>
<dbReference type="InterPro" id="IPR000182">
    <property type="entry name" value="GNAT_dom"/>
</dbReference>
<protein>
    <submittedName>
        <fullName evidence="2">GCN5-related N-acetyltransferase</fullName>
    </submittedName>
</protein>
<dbReference type="CDD" id="cd04301">
    <property type="entry name" value="NAT_SF"/>
    <property type="match status" value="1"/>
</dbReference>
<dbReference type="Gene3D" id="3.40.630.30">
    <property type="match status" value="1"/>
</dbReference>
<gene>
    <name evidence="2" type="ordered locus">Metev_0713</name>
</gene>
<reference evidence="2 3" key="1">
    <citation type="submission" date="2010-06" db="EMBL/GenBank/DDBJ databases">
        <title>Complete sequence chromosome of Methanohalobium evestigatum Z-7303.</title>
        <authorList>
            <consortium name="US DOE Joint Genome Institute"/>
            <person name="Lucas S."/>
            <person name="Copeland A."/>
            <person name="Lapidus A."/>
            <person name="Cheng J.-F."/>
            <person name="Bruce D."/>
            <person name="Goodwin L."/>
            <person name="Pitluck S."/>
            <person name="Saunders E."/>
            <person name="Detter J.C."/>
            <person name="Han C."/>
            <person name="Tapia R."/>
            <person name="Land M."/>
            <person name="Hauser L."/>
            <person name="Kyrpides N."/>
            <person name="Mikhailova N."/>
            <person name="Sieprawska-Lupa M."/>
            <person name="Whitman W.B."/>
            <person name="Anderson I."/>
            <person name="Woyke T."/>
        </authorList>
    </citation>
    <scope>NUCLEOTIDE SEQUENCE [LARGE SCALE GENOMIC DNA]</scope>
    <source>
        <strain evidence="3">ATCC BAA-1072 / DSM 3721 / NBRC 107634 / OCM 161 / Z-7303</strain>
    </source>
</reference>
<name>D7E6Z0_METEZ</name>
<dbReference type="PROSITE" id="PS51186">
    <property type="entry name" value="GNAT"/>
    <property type="match status" value="1"/>
</dbReference>
<dbReference type="GO" id="GO:0016747">
    <property type="term" value="F:acyltransferase activity, transferring groups other than amino-acyl groups"/>
    <property type="evidence" value="ECO:0007669"/>
    <property type="project" value="InterPro"/>
</dbReference>
<dbReference type="AlphaFoldDB" id="D7E6Z0"/>
<dbReference type="KEGG" id="mev:Metev_0713"/>
<organism evidence="2 3">
    <name type="scientific">Methanohalobium evestigatum (strain ATCC BAA-1072 / DSM 3721 / NBRC 107634 / OCM 161 / Z-7303)</name>
    <dbReference type="NCBI Taxonomy" id="644295"/>
    <lineage>
        <taxon>Archaea</taxon>
        <taxon>Methanobacteriati</taxon>
        <taxon>Methanobacteriota</taxon>
        <taxon>Stenosarchaea group</taxon>
        <taxon>Methanomicrobia</taxon>
        <taxon>Methanosarcinales</taxon>
        <taxon>Methanosarcinaceae</taxon>
        <taxon>Methanohalobium</taxon>
    </lineage>
</organism>
<evidence type="ECO:0000259" key="1">
    <source>
        <dbReference type="PROSITE" id="PS51186"/>
    </source>
</evidence>
<dbReference type="SUPFAM" id="SSF55729">
    <property type="entry name" value="Acyl-CoA N-acyltransferases (Nat)"/>
    <property type="match status" value="1"/>
</dbReference>
<dbReference type="GeneID" id="9346334"/>
<dbReference type="RefSeq" id="WP_013194182.1">
    <property type="nucleotide sequence ID" value="NC_014253.1"/>
</dbReference>
<dbReference type="EMBL" id="CP002069">
    <property type="protein sequence ID" value="ADI73614.1"/>
    <property type="molecule type" value="Genomic_DNA"/>
</dbReference>
<dbReference type="STRING" id="644295.Metev_0713"/>
<feature type="domain" description="N-acetyltransferase" evidence="1">
    <location>
        <begin position="22"/>
        <end position="157"/>
    </location>
</feature>
<keyword evidence="3" id="KW-1185">Reference proteome</keyword>
<dbReference type="Proteomes" id="UP000000391">
    <property type="component" value="Chromosome"/>
</dbReference>
<evidence type="ECO:0000313" key="3">
    <source>
        <dbReference type="Proteomes" id="UP000000391"/>
    </source>
</evidence>
<accession>D7E6Z0</accession>
<dbReference type="Pfam" id="PF00583">
    <property type="entry name" value="Acetyltransf_1"/>
    <property type="match status" value="1"/>
</dbReference>